<keyword evidence="3" id="KW-1185">Reference proteome</keyword>
<evidence type="ECO:0000313" key="2">
    <source>
        <dbReference type="EMBL" id="CAH2030986.1"/>
    </source>
</evidence>
<dbReference type="RefSeq" id="WP_305731849.1">
    <property type="nucleotide sequence ID" value="NZ_OW150024.1"/>
</dbReference>
<organism evidence="2 3">
    <name type="scientific">Trichlorobacter ammonificans</name>
    <dbReference type="NCBI Taxonomy" id="2916410"/>
    <lineage>
        <taxon>Bacteria</taxon>
        <taxon>Pseudomonadati</taxon>
        <taxon>Thermodesulfobacteriota</taxon>
        <taxon>Desulfuromonadia</taxon>
        <taxon>Geobacterales</taxon>
        <taxon>Geobacteraceae</taxon>
        <taxon>Trichlorobacter</taxon>
    </lineage>
</organism>
<reference evidence="2 3" key="1">
    <citation type="submission" date="2022-03" db="EMBL/GenBank/DDBJ databases">
        <authorList>
            <person name="Koch H."/>
        </authorList>
    </citation>
    <scope>NUCLEOTIDE SEQUENCE [LARGE SCALE GENOMIC DNA]</scope>
    <source>
        <strain evidence="2 3">G1</strain>
    </source>
</reference>
<protein>
    <submittedName>
        <fullName evidence="2">Cytochrome B6</fullName>
    </submittedName>
</protein>
<gene>
    <name evidence="2" type="ORF">GEAMG1_1172</name>
</gene>
<dbReference type="EMBL" id="OW150024">
    <property type="protein sequence ID" value="CAH2030986.1"/>
    <property type="molecule type" value="Genomic_DNA"/>
</dbReference>
<dbReference type="InterPro" id="IPR027387">
    <property type="entry name" value="Cytb/b6-like_sf"/>
</dbReference>
<keyword evidence="1" id="KW-0472">Membrane</keyword>
<accession>A0ABM9D6Z5</accession>
<sequence>MKNGYVKSSPHFFRLIGRAMLLCILVVSALAALVPAPLEQAANPAQTPNPAKSAWFLLWTQELVSHSNGLAWLILAVAFLFLLLPWLPGSGHVYPARWFPRSQRGVNLLTVLTFLAIVALTVVALFFRGANWSFVPSF</sequence>
<keyword evidence="1" id="KW-1133">Transmembrane helix</keyword>
<dbReference type="InterPro" id="IPR036150">
    <property type="entry name" value="Cyt_b/b6_C_sf"/>
</dbReference>
<dbReference type="Gene3D" id="1.20.810.10">
    <property type="entry name" value="Cytochrome Bc1 Complex, Chain C"/>
    <property type="match status" value="1"/>
</dbReference>
<keyword evidence="1" id="KW-0812">Transmembrane</keyword>
<feature type="transmembrane region" description="Helical" evidence="1">
    <location>
        <begin position="108"/>
        <end position="127"/>
    </location>
</feature>
<proteinExistence type="predicted"/>
<feature type="transmembrane region" description="Helical" evidence="1">
    <location>
        <begin position="69"/>
        <end position="87"/>
    </location>
</feature>
<name>A0ABM9D6Z5_9BACT</name>
<dbReference type="Proteomes" id="UP001295463">
    <property type="component" value="Chromosome"/>
</dbReference>
<dbReference type="SUPFAM" id="SSF81648">
    <property type="entry name" value="a domain/subunit of cytochrome bc1 complex (Ubiquinol-cytochrome c reductase)"/>
    <property type="match status" value="1"/>
</dbReference>
<evidence type="ECO:0000256" key="1">
    <source>
        <dbReference type="SAM" id="Phobius"/>
    </source>
</evidence>
<dbReference type="NCBIfam" id="NF040970">
    <property type="entry name" value="memb_ExtQ"/>
    <property type="match status" value="1"/>
</dbReference>
<evidence type="ECO:0000313" key="3">
    <source>
        <dbReference type="Proteomes" id="UP001295463"/>
    </source>
</evidence>